<gene>
    <name evidence="12" type="primary">AlNc14C57G4290</name>
    <name evidence="12" type="ORF">ALNC14_049640</name>
</gene>
<dbReference type="InterPro" id="IPR000679">
    <property type="entry name" value="Znf_GATA"/>
</dbReference>
<dbReference type="InterPro" id="IPR048540">
    <property type="entry name" value="Rrn7_cyclin_N"/>
</dbReference>
<keyword evidence="3" id="KW-0479">Metal-binding</keyword>
<evidence type="ECO:0000313" key="12">
    <source>
        <dbReference type="EMBL" id="CCA18821.1"/>
    </source>
</evidence>
<dbReference type="PANTHER" id="PTHR31576:SF2">
    <property type="entry name" value="TATA BOX-BINDING PROTEIN-ASSOCIATED FACTOR RNA POLYMERASE I SUBUNIT B"/>
    <property type="match status" value="1"/>
</dbReference>
<comment type="similarity">
    <text evidence="2">Belongs to the RRN7/TAF1B family.</text>
</comment>
<evidence type="ECO:0000256" key="8">
    <source>
        <dbReference type="ARBA" id="ARBA00023163"/>
    </source>
</evidence>
<evidence type="ECO:0000256" key="1">
    <source>
        <dbReference type="ARBA" id="ARBA00004604"/>
    </source>
</evidence>
<evidence type="ECO:0000256" key="9">
    <source>
        <dbReference type="ARBA" id="ARBA00023242"/>
    </source>
</evidence>
<protein>
    <submittedName>
        <fullName evidence="12">Uncharacterized protein AlNc14C57G4290</fullName>
    </submittedName>
</protein>
<dbReference type="AlphaFoldDB" id="F0WCA7"/>
<evidence type="ECO:0000256" key="2">
    <source>
        <dbReference type="ARBA" id="ARBA00006899"/>
    </source>
</evidence>
<dbReference type="PROSITE" id="PS50114">
    <property type="entry name" value="GATA_ZN_FINGER_2"/>
    <property type="match status" value="1"/>
</dbReference>
<reference evidence="12" key="1">
    <citation type="journal article" date="2011" name="PLoS Biol.">
        <title>Gene gain and loss during evolution of obligate parasitism in the white rust pathogen of Arabidopsis thaliana.</title>
        <authorList>
            <person name="Kemen E."/>
            <person name="Gardiner A."/>
            <person name="Schultz-Larsen T."/>
            <person name="Kemen A.C."/>
            <person name="Balmuth A.L."/>
            <person name="Robert-Seilaniantz A."/>
            <person name="Bailey K."/>
            <person name="Holub E."/>
            <person name="Studholme D.J."/>
            <person name="Maclean D."/>
            <person name="Jones J.D."/>
        </authorList>
    </citation>
    <scope>NUCLEOTIDE SEQUENCE</scope>
</reference>
<dbReference type="InterPro" id="IPR033599">
    <property type="entry name" value="TAF1B/Rrn7"/>
</dbReference>
<name>F0WCA7_9STRA</name>
<keyword evidence="6" id="KW-0805">Transcription regulation</keyword>
<dbReference type="GO" id="GO:0006355">
    <property type="term" value="P:regulation of DNA-templated transcription"/>
    <property type="evidence" value="ECO:0007669"/>
    <property type="project" value="InterPro"/>
</dbReference>
<dbReference type="HOGENOM" id="CLU_012477_0_0_1"/>
<dbReference type="GO" id="GO:0001164">
    <property type="term" value="F:RNA polymerase I core promoter sequence-specific DNA binding"/>
    <property type="evidence" value="ECO:0007669"/>
    <property type="project" value="InterPro"/>
</dbReference>
<accession>F0WCA7</accession>
<evidence type="ECO:0000256" key="5">
    <source>
        <dbReference type="ARBA" id="ARBA00022833"/>
    </source>
</evidence>
<dbReference type="GO" id="GO:0042790">
    <property type="term" value="P:nucleolar large rRNA transcription by RNA polymerase I"/>
    <property type="evidence" value="ECO:0007669"/>
    <property type="project" value="TreeGrafter"/>
</dbReference>
<evidence type="ECO:0000256" key="4">
    <source>
        <dbReference type="ARBA" id="ARBA00022771"/>
    </source>
</evidence>
<keyword evidence="5" id="KW-0862">Zinc</keyword>
<evidence type="ECO:0000256" key="7">
    <source>
        <dbReference type="ARBA" id="ARBA00023125"/>
    </source>
</evidence>
<evidence type="ECO:0000256" key="3">
    <source>
        <dbReference type="ARBA" id="ARBA00022723"/>
    </source>
</evidence>
<sequence length="548" mass="62799">MLECVNCGAVGDEFFSVNHVGEVVCELCGTQSFQESRNETQDMEDMTLDPTQQVKTLEKIRSKKRRRVSHDQKPQKVEKQAKKNTTLEECLQAVQYVLNYQANTLINDLDFPKEYAVVVKQIWFRFLEAWGCKSDKPLLKCFTEMDRLRLRGKRLAGQQESNPIAPSNVEDDLLAEWDELFVGSQNSAKGIDEEIDFTIEDNTTQQEGFSLPKAWSKLEHLSLSTLLGILYLSSRILHLGVLPSDFSHWITNGKLPYHNLLAKCPKKLACRLDDAALFFNSNVWYSQTFNAAKISFFTNYLQYHLELHIPPLNASLAAHTICVNLGFPSDVFRNFQWLIGHLSIPVKAVYPIDDTANQSPRSSPEIAAHLIVAVRMCPNWHKWIYHHTKVSTSFPARFQDAITNFPRQNLDHFVDFSQQALFQSRDTPPPHFDNHISNLWSIHGTLKKSDENTAQLHPLRAYFGQFEPGVCISGDAAIEEKCRQHEETATYFYPYYSGVLRDCYHAPFEHVLSLLCEYVDASIELVKPHVRRLDSAIYRSIKGARESH</sequence>
<dbReference type="Pfam" id="PF20644">
    <property type="entry name" value="Rrn7_cyclin_N"/>
    <property type="match status" value="1"/>
</dbReference>
<dbReference type="PANTHER" id="PTHR31576">
    <property type="entry name" value="TATA BOX-BINDING PROTEIN-ASSOCIATED FACTOR RNA POLYMERASE I SUBUNIT B"/>
    <property type="match status" value="1"/>
</dbReference>
<keyword evidence="4 10" id="KW-0863">Zinc-finger</keyword>
<keyword evidence="7" id="KW-0238">DNA-binding</keyword>
<keyword evidence="8" id="KW-0804">Transcription</keyword>
<keyword evidence="9" id="KW-0539">Nucleus</keyword>
<dbReference type="GO" id="GO:0008270">
    <property type="term" value="F:zinc ion binding"/>
    <property type="evidence" value="ECO:0007669"/>
    <property type="project" value="UniProtKB-KW"/>
</dbReference>
<dbReference type="GO" id="GO:0070860">
    <property type="term" value="C:RNA polymerase I core factor complex"/>
    <property type="evidence" value="ECO:0007669"/>
    <property type="project" value="InterPro"/>
</dbReference>
<evidence type="ECO:0000256" key="10">
    <source>
        <dbReference type="PROSITE-ProRule" id="PRU00094"/>
    </source>
</evidence>
<dbReference type="EMBL" id="FR824102">
    <property type="protein sequence ID" value="CCA18821.1"/>
    <property type="molecule type" value="Genomic_DNA"/>
</dbReference>
<proteinExistence type="inferred from homology"/>
<evidence type="ECO:0000259" key="11">
    <source>
        <dbReference type="PROSITE" id="PS50114"/>
    </source>
</evidence>
<comment type="subcellular location">
    <subcellularLocation>
        <location evidence="1">Nucleus</location>
        <location evidence="1">Nucleolus</location>
    </subcellularLocation>
</comment>
<evidence type="ECO:0000256" key="6">
    <source>
        <dbReference type="ARBA" id="ARBA00023015"/>
    </source>
</evidence>
<feature type="domain" description="GATA-type" evidence="11">
    <location>
        <begin position="1"/>
        <end position="29"/>
    </location>
</feature>
<reference evidence="12" key="2">
    <citation type="submission" date="2011-02" db="EMBL/GenBank/DDBJ databases">
        <authorList>
            <person name="MacLean D."/>
        </authorList>
    </citation>
    <scope>NUCLEOTIDE SEQUENCE</scope>
</reference>
<organism evidence="12">
    <name type="scientific">Albugo laibachii Nc14</name>
    <dbReference type="NCBI Taxonomy" id="890382"/>
    <lineage>
        <taxon>Eukaryota</taxon>
        <taxon>Sar</taxon>
        <taxon>Stramenopiles</taxon>
        <taxon>Oomycota</taxon>
        <taxon>Peronosporomycetes</taxon>
        <taxon>Albuginales</taxon>
        <taxon>Albuginaceae</taxon>
        <taxon>Albugo</taxon>
    </lineage>
</organism>